<evidence type="ECO:0000313" key="2">
    <source>
        <dbReference type="EMBL" id="MBC6995252.1"/>
    </source>
</evidence>
<name>A0A923PJJ9_9BACT</name>
<evidence type="ECO:0000259" key="1">
    <source>
        <dbReference type="Pfam" id="PF13538"/>
    </source>
</evidence>
<comment type="caution">
    <text evidence="2">The sequence shown here is derived from an EMBL/GenBank/DDBJ whole genome shotgun (WGS) entry which is preliminary data.</text>
</comment>
<organism evidence="2 3">
    <name type="scientific">Neolewinella lacunae</name>
    <dbReference type="NCBI Taxonomy" id="1517758"/>
    <lineage>
        <taxon>Bacteria</taxon>
        <taxon>Pseudomonadati</taxon>
        <taxon>Bacteroidota</taxon>
        <taxon>Saprospiria</taxon>
        <taxon>Saprospirales</taxon>
        <taxon>Lewinellaceae</taxon>
        <taxon>Neolewinella</taxon>
    </lineage>
</organism>
<protein>
    <submittedName>
        <fullName evidence="2">AAA family ATPase</fullName>
    </submittedName>
</protein>
<dbReference type="CDD" id="cd18809">
    <property type="entry name" value="SF1_C_RecD"/>
    <property type="match status" value="1"/>
</dbReference>
<dbReference type="AlphaFoldDB" id="A0A923PJJ9"/>
<evidence type="ECO:0000313" key="3">
    <source>
        <dbReference type="Proteomes" id="UP000650081"/>
    </source>
</evidence>
<gene>
    <name evidence="2" type="ORF">H9S92_13820</name>
</gene>
<proteinExistence type="predicted"/>
<dbReference type="InterPro" id="IPR027785">
    <property type="entry name" value="UvrD-like_helicase_C"/>
</dbReference>
<reference evidence="2" key="1">
    <citation type="submission" date="2020-08" db="EMBL/GenBank/DDBJ databases">
        <title>Lewinella bacteria from marine environments.</title>
        <authorList>
            <person name="Zhong Y."/>
        </authorList>
    </citation>
    <scope>NUCLEOTIDE SEQUENCE</scope>
    <source>
        <strain evidence="2">KCTC 42187</strain>
    </source>
</reference>
<dbReference type="Proteomes" id="UP000650081">
    <property type="component" value="Unassembled WGS sequence"/>
</dbReference>
<dbReference type="SUPFAM" id="SSF52540">
    <property type="entry name" value="P-loop containing nucleoside triphosphate hydrolases"/>
    <property type="match status" value="1"/>
</dbReference>
<dbReference type="Pfam" id="PF13538">
    <property type="entry name" value="UvrD_C_2"/>
    <property type="match status" value="1"/>
</dbReference>
<accession>A0A923PJJ9</accession>
<dbReference type="Pfam" id="PF13604">
    <property type="entry name" value="AAA_30"/>
    <property type="match status" value="1"/>
</dbReference>
<dbReference type="Gene3D" id="3.40.50.300">
    <property type="entry name" value="P-loop containing nucleotide triphosphate hydrolases"/>
    <property type="match status" value="2"/>
</dbReference>
<dbReference type="InterPro" id="IPR027417">
    <property type="entry name" value="P-loop_NTPase"/>
</dbReference>
<feature type="domain" description="UvrD-like helicase C-terminal" evidence="1">
    <location>
        <begin position="421"/>
        <end position="468"/>
    </location>
</feature>
<dbReference type="EMBL" id="JACSIT010000120">
    <property type="protein sequence ID" value="MBC6995252.1"/>
    <property type="molecule type" value="Genomic_DNA"/>
</dbReference>
<dbReference type="RefSeq" id="WP_187467298.1">
    <property type="nucleotide sequence ID" value="NZ_JACSIT010000120.1"/>
</dbReference>
<keyword evidence="3" id="KW-1185">Reference proteome</keyword>
<sequence>MSSLQLTPHQQVVFERLQAFISGKEHQVFLLKGYAGTGKTTLVSFLLAHLEASKAGLTPVLMASTGRAAKVLSRKTGVEATTVHGHIYQFEGVNDGGTDEDQDYNEHTGQLSLTFGLRQPDTKTKNRFLYIIDEASMLSHLESSADHAARFGSGSMLADFFHFVGQHQVLFIGDPVQLPPPIGEQPFSSALDAAFLRETYQLKVTEAELRDVIRQEKDNPVLALATELRGYVDRGETRRDWQPVLKNPAYRFFTPFTQEVLAERYLAATQQSFSAALIVTHSNKQTHYLNGIVRARRYPPENLHRLQRNELLQVVQNNHLVPLANGDQVLVRDARPLGKSAGFFFLTIKAEDVNTGDIHEVPLLYDFLFDPRPNFGADDFRKLLTDFDKRARKRGLRRKSEAYLKAMQTDPYLNALRAKFGYAVTCHKAQGGEWDTVFLNLSETINMLDPESRYRWLYTAVTRASKTLEPKHIWQGGKGGKKGVKLA</sequence>